<name>A0A0V1GNF5_TRIPS</name>
<dbReference type="EMBL" id="JYDV01001371">
    <property type="protein sequence ID" value="KRY99593.1"/>
    <property type="molecule type" value="Genomic_DNA"/>
</dbReference>
<reference evidence="1 2" key="1">
    <citation type="submission" date="2015-01" db="EMBL/GenBank/DDBJ databases">
        <title>Evolution of Trichinella species and genotypes.</title>
        <authorList>
            <person name="Korhonen P.K."/>
            <person name="Edoardo P."/>
            <person name="Giuseppe L.R."/>
            <person name="Gasser R.B."/>
        </authorList>
    </citation>
    <scope>NUCLEOTIDE SEQUENCE [LARGE SCALE GENOMIC DNA]</scope>
    <source>
        <strain evidence="1">ISS176</strain>
    </source>
</reference>
<protein>
    <submittedName>
        <fullName evidence="1">Uncharacterized protein</fullName>
    </submittedName>
</protein>
<dbReference type="Proteomes" id="UP000054826">
    <property type="component" value="Unassembled WGS sequence"/>
</dbReference>
<dbReference type="AlphaFoldDB" id="A0A0V1GNF5"/>
<evidence type="ECO:0000313" key="2">
    <source>
        <dbReference type="Proteomes" id="UP000054826"/>
    </source>
</evidence>
<accession>A0A0V1GNF5</accession>
<organism evidence="1 2">
    <name type="scientific">Trichinella pseudospiralis</name>
    <name type="common">Parasitic roundworm</name>
    <dbReference type="NCBI Taxonomy" id="6337"/>
    <lineage>
        <taxon>Eukaryota</taxon>
        <taxon>Metazoa</taxon>
        <taxon>Ecdysozoa</taxon>
        <taxon>Nematoda</taxon>
        <taxon>Enoplea</taxon>
        <taxon>Dorylaimia</taxon>
        <taxon>Trichinellida</taxon>
        <taxon>Trichinellidae</taxon>
        <taxon>Trichinella</taxon>
    </lineage>
</organism>
<sequence>MKNNTDQSLNPCLYFDKNNLFVTTLFAFKVKSIIRLQMNAHTSSVKTVNRQYIKERKAEMQYIEKFIINS</sequence>
<comment type="caution">
    <text evidence="1">The sequence shown here is derived from an EMBL/GenBank/DDBJ whole genome shotgun (WGS) entry which is preliminary data.</text>
</comment>
<evidence type="ECO:0000313" key="1">
    <source>
        <dbReference type="EMBL" id="KRY99593.1"/>
    </source>
</evidence>
<proteinExistence type="predicted"/>
<gene>
    <name evidence="1" type="ORF">T4C_10147</name>
</gene>